<organism evidence="3 4">
    <name type="scientific">Diaporthe helianthi</name>
    <dbReference type="NCBI Taxonomy" id="158607"/>
    <lineage>
        <taxon>Eukaryota</taxon>
        <taxon>Fungi</taxon>
        <taxon>Dikarya</taxon>
        <taxon>Ascomycota</taxon>
        <taxon>Pezizomycotina</taxon>
        <taxon>Sordariomycetes</taxon>
        <taxon>Sordariomycetidae</taxon>
        <taxon>Diaporthales</taxon>
        <taxon>Diaporthaceae</taxon>
        <taxon>Diaporthe</taxon>
    </lineage>
</organism>
<evidence type="ECO:0000256" key="2">
    <source>
        <dbReference type="SAM" id="SignalP"/>
    </source>
</evidence>
<evidence type="ECO:0000313" key="3">
    <source>
        <dbReference type="EMBL" id="POS79985.1"/>
    </source>
</evidence>
<name>A0A2P5IBW6_DIAHE</name>
<feature type="compositionally biased region" description="Gly residues" evidence="1">
    <location>
        <begin position="285"/>
        <end position="300"/>
    </location>
</feature>
<feature type="chain" id="PRO_5015143169" evidence="2">
    <location>
        <begin position="20"/>
        <end position="421"/>
    </location>
</feature>
<gene>
    <name evidence="3" type="ORF">DHEL01_v201627</name>
</gene>
<dbReference type="Proteomes" id="UP000094444">
    <property type="component" value="Unassembled WGS sequence"/>
</dbReference>
<keyword evidence="4" id="KW-1185">Reference proteome</keyword>
<keyword evidence="2" id="KW-0732">Signal</keyword>
<dbReference type="InParanoid" id="A0A2P5IBW6"/>
<evidence type="ECO:0000313" key="4">
    <source>
        <dbReference type="Proteomes" id="UP000094444"/>
    </source>
</evidence>
<dbReference type="PANTHER" id="PTHR34618:SF3">
    <property type="entry name" value="GEGH 16 PROTEIN"/>
    <property type="match status" value="1"/>
</dbReference>
<accession>A0A2P5IBW6</accession>
<reference evidence="3" key="1">
    <citation type="submission" date="2017-09" db="EMBL/GenBank/DDBJ databases">
        <title>Polyketide synthases of a Diaporthe helianthi virulent isolate.</title>
        <authorList>
            <person name="Baroncelli R."/>
        </authorList>
    </citation>
    <scope>NUCLEOTIDE SEQUENCE [LARGE SCALE GENOMIC DNA]</scope>
    <source>
        <strain evidence="3">7/96</strain>
    </source>
</reference>
<feature type="region of interest" description="Disordered" evidence="1">
    <location>
        <begin position="262"/>
        <end position="348"/>
    </location>
</feature>
<feature type="signal peptide" evidence="2">
    <location>
        <begin position="1"/>
        <end position="19"/>
    </location>
</feature>
<protein>
    <submittedName>
        <fullName evidence="3">GEgh16 protein</fullName>
    </submittedName>
</protein>
<dbReference type="InterPro" id="IPR021476">
    <property type="entry name" value="Egh16-like"/>
</dbReference>
<comment type="caution">
    <text evidence="3">The sequence shown here is derived from an EMBL/GenBank/DDBJ whole genome shotgun (WGS) entry which is preliminary data.</text>
</comment>
<dbReference type="Pfam" id="PF11327">
    <property type="entry name" value="Egh16-like"/>
    <property type="match status" value="1"/>
</dbReference>
<feature type="compositionally biased region" description="Low complexity" evidence="1">
    <location>
        <begin position="272"/>
        <end position="284"/>
    </location>
</feature>
<dbReference type="OrthoDB" id="3241054at2759"/>
<sequence>MRSATRALFASAMLAVANAQGVIIKAVGDKGTSAGLQVNPDDPADANFISQAEVVANVVNECGRTMAAGNIDIGEQTETALAANQVTQVTKGSTVTMTINTVNETGQGPFSCDLDPTSNAQGANGQTALDIQEGKVNGNGMMQLKVTLPQDLACTGSSQGNVCTVRCKNVNNFGGCVAVQQTDIEPLPADNDPSNIKSAQTLAGITAQIAQNKQDLAAAVAGNEAAESVEEQGTSIAQAILESDPQITEDTNDEIAKQIKADAVDTSGDTGGNANTNTGNNNGNNGNGNGNGNGNNGNGNGNANNGNGRQGKGGNRGGNGGGGGGATNGAATGGGNGRGGNGNNRGQGGNNAAAGGAGGGFGGATTAGGATGGNGFGNGFGGGGFGSFFGGGKNNKRRMAPTERRAKRFVDVGVDFQAGGN</sequence>
<dbReference type="STRING" id="158607.A0A2P5IBW6"/>
<proteinExistence type="predicted"/>
<feature type="compositionally biased region" description="Gly residues" evidence="1">
    <location>
        <begin position="308"/>
        <end position="348"/>
    </location>
</feature>
<evidence type="ECO:0000256" key="1">
    <source>
        <dbReference type="SAM" id="MobiDB-lite"/>
    </source>
</evidence>
<dbReference type="EMBL" id="MAVT02000077">
    <property type="protein sequence ID" value="POS79985.1"/>
    <property type="molecule type" value="Genomic_DNA"/>
</dbReference>
<dbReference type="AlphaFoldDB" id="A0A2P5IBW6"/>
<dbReference type="PANTHER" id="PTHR34618">
    <property type="entry name" value="SURFACE PROTEIN MAS1, PUTATIVE-RELATED"/>
    <property type="match status" value="1"/>
</dbReference>